<evidence type="ECO:0000256" key="1">
    <source>
        <dbReference type="ARBA" id="ARBA00010641"/>
    </source>
</evidence>
<protein>
    <submittedName>
        <fullName evidence="9">DNA-directed RNA polymerase sigma-70 factor</fullName>
    </submittedName>
</protein>
<comment type="similarity">
    <text evidence="1">Belongs to the sigma-70 factor family. ECF subfamily.</text>
</comment>
<keyword evidence="3" id="KW-0731">Sigma factor</keyword>
<evidence type="ECO:0000313" key="10">
    <source>
        <dbReference type="Proteomes" id="UP001157069"/>
    </source>
</evidence>
<dbReference type="InterPro" id="IPR013325">
    <property type="entry name" value="RNA_pol_sigma_r2"/>
</dbReference>
<dbReference type="EMBL" id="BSVA01000001">
    <property type="protein sequence ID" value="GMA92227.1"/>
    <property type="molecule type" value="Genomic_DNA"/>
</dbReference>
<keyword evidence="5" id="KW-0804">Transcription</keyword>
<dbReference type="InterPro" id="IPR013324">
    <property type="entry name" value="RNA_pol_sigma_r3/r4-like"/>
</dbReference>
<feature type="compositionally biased region" description="Basic and acidic residues" evidence="6">
    <location>
        <begin position="167"/>
        <end position="183"/>
    </location>
</feature>
<dbReference type="PANTHER" id="PTHR43133">
    <property type="entry name" value="RNA POLYMERASE ECF-TYPE SIGMA FACTO"/>
    <property type="match status" value="1"/>
</dbReference>
<feature type="region of interest" description="Disordered" evidence="6">
    <location>
        <begin position="157"/>
        <end position="183"/>
    </location>
</feature>
<reference evidence="10" key="1">
    <citation type="journal article" date="2019" name="Int. J. Syst. Evol. Microbiol.">
        <title>The Global Catalogue of Microorganisms (GCM) 10K type strain sequencing project: providing services to taxonomists for standard genome sequencing and annotation.</title>
        <authorList>
            <consortium name="The Broad Institute Genomics Platform"/>
            <consortium name="The Broad Institute Genome Sequencing Center for Infectious Disease"/>
            <person name="Wu L."/>
            <person name="Ma J."/>
        </authorList>
    </citation>
    <scope>NUCLEOTIDE SEQUENCE [LARGE SCALE GENOMIC DNA]</scope>
    <source>
        <strain evidence="10">NBRC 108755</strain>
    </source>
</reference>
<dbReference type="InterPro" id="IPR036388">
    <property type="entry name" value="WH-like_DNA-bd_sf"/>
</dbReference>
<dbReference type="GO" id="GO:0000428">
    <property type="term" value="C:DNA-directed RNA polymerase complex"/>
    <property type="evidence" value="ECO:0007669"/>
    <property type="project" value="UniProtKB-KW"/>
</dbReference>
<evidence type="ECO:0000259" key="7">
    <source>
        <dbReference type="Pfam" id="PF04542"/>
    </source>
</evidence>
<dbReference type="InterPro" id="IPR039425">
    <property type="entry name" value="RNA_pol_sigma-70-like"/>
</dbReference>
<dbReference type="Gene3D" id="1.10.1740.10">
    <property type="match status" value="1"/>
</dbReference>
<dbReference type="InterPro" id="IPR007627">
    <property type="entry name" value="RNA_pol_sigma70_r2"/>
</dbReference>
<evidence type="ECO:0000256" key="4">
    <source>
        <dbReference type="ARBA" id="ARBA00023125"/>
    </source>
</evidence>
<proteinExistence type="inferred from homology"/>
<dbReference type="Gene3D" id="1.10.10.10">
    <property type="entry name" value="Winged helix-like DNA-binding domain superfamily/Winged helix DNA-binding domain"/>
    <property type="match status" value="1"/>
</dbReference>
<accession>A0ABQ6JWZ1</accession>
<dbReference type="InterPro" id="IPR013249">
    <property type="entry name" value="RNA_pol_sigma70_r4_t2"/>
</dbReference>
<feature type="domain" description="RNA polymerase sigma factor 70 region 4 type 2" evidence="8">
    <location>
        <begin position="104"/>
        <end position="153"/>
    </location>
</feature>
<dbReference type="NCBIfam" id="TIGR02937">
    <property type="entry name" value="sigma70-ECF"/>
    <property type="match status" value="1"/>
</dbReference>
<dbReference type="PANTHER" id="PTHR43133:SF8">
    <property type="entry name" value="RNA POLYMERASE SIGMA FACTOR HI_1459-RELATED"/>
    <property type="match status" value="1"/>
</dbReference>
<dbReference type="SUPFAM" id="SSF88659">
    <property type="entry name" value="Sigma3 and sigma4 domains of RNA polymerase sigma factors"/>
    <property type="match status" value="1"/>
</dbReference>
<comment type="caution">
    <text evidence="9">The sequence shown here is derived from an EMBL/GenBank/DDBJ whole genome shotgun (WGS) entry which is preliminary data.</text>
</comment>
<evidence type="ECO:0000256" key="3">
    <source>
        <dbReference type="ARBA" id="ARBA00023082"/>
    </source>
</evidence>
<evidence type="ECO:0000256" key="5">
    <source>
        <dbReference type="ARBA" id="ARBA00023163"/>
    </source>
</evidence>
<evidence type="ECO:0000313" key="9">
    <source>
        <dbReference type="EMBL" id="GMA92227.1"/>
    </source>
</evidence>
<evidence type="ECO:0000256" key="2">
    <source>
        <dbReference type="ARBA" id="ARBA00023015"/>
    </source>
</evidence>
<keyword evidence="9" id="KW-0240">DNA-directed RNA polymerase</keyword>
<dbReference type="Pfam" id="PF04542">
    <property type="entry name" value="Sigma70_r2"/>
    <property type="match status" value="1"/>
</dbReference>
<feature type="domain" description="RNA polymerase sigma-70 region 2" evidence="7">
    <location>
        <begin position="12"/>
        <end position="73"/>
    </location>
</feature>
<dbReference type="Pfam" id="PF08281">
    <property type="entry name" value="Sigma70_r4_2"/>
    <property type="match status" value="1"/>
</dbReference>
<keyword evidence="2" id="KW-0805">Transcription regulation</keyword>
<keyword evidence="10" id="KW-1185">Reference proteome</keyword>
<sequence>MPDARAEFEAVYRRHLPAISAYLARRVARDDVEDLAADVFAIAWRKRTSVTSGEELPWLYRIASYQVSNHRRRIAMRRTLLGVLATPDSAPAADALFDTDPELAAAWRTLSARHREVLALVVLEEVPVAEAAIALEVSANAVSVRLHRAKKALADALEATRATTSRRSSDIPDAGERSEAPAT</sequence>
<keyword evidence="4" id="KW-0238">DNA-binding</keyword>
<evidence type="ECO:0000256" key="6">
    <source>
        <dbReference type="SAM" id="MobiDB-lite"/>
    </source>
</evidence>
<dbReference type="RefSeq" id="WP_284300891.1">
    <property type="nucleotide sequence ID" value="NZ_BSVA01000001.1"/>
</dbReference>
<dbReference type="SUPFAM" id="SSF88946">
    <property type="entry name" value="Sigma2 domain of RNA polymerase sigma factors"/>
    <property type="match status" value="1"/>
</dbReference>
<evidence type="ECO:0000259" key="8">
    <source>
        <dbReference type="Pfam" id="PF08281"/>
    </source>
</evidence>
<name>A0ABQ6JWZ1_9MICO</name>
<gene>
    <name evidence="9" type="primary">rpoE</name>
    <name evidence="9" type="ORF">GCM10025869_27560</name>
</gene>
<dbReference type="InterPro" id="IPR014284">
    <property type="entry name" value="RNA_pol_sigma-70_dom"/>
</dbReference>
<dbReference type="Proteomes" id="UP001157069">
    <property type="component" value="Unassembled WGS sequence"/>
</dbReference>
<organism evidence="9 10">
    <name type="scientific">Homoserinibacter gongjuensis</name>
    <dbReference type="NCBI Taxonomy" id="1162968"/>
    <lineage>
        <taxon>Bacteria</taxon>
        <taxon>Bacillati</taxon>
        <taxon>Actinomycetota</taxon>
        <taxon>Actinomycetes</taxon>
        <taxon>Micrococcales</taxon>
        <taxon>Microbacteriaceae</taxon>
        <taxon>Homoserinibacter</taxon>
    </lineage>
</organism>